<sequence length="86" mass="9827">MGPVGVAHSDTEICCARTRSRWADLESRTVAGALSNPAELWRHPEYRRVTGPASRRWTEQDHYALRRDAAREVPEEPKEAACPVWR</sequence>
<proteinExistence type="predicted"/>
<gene>
    <name evidence="1" type="ORF">GCM10009836_69930</name>
</gene>
<evidence type="ECO:0000313" key="1">
    <source>
        <dbReference type="EMBL" id="GAA1878568.1"/>
    </source>
</evidence>
<protein>
    <submittedName>
        <fullName evidence="1">Uncharacterized protein</fullName>
    </submittedName>
</protein>
<organism evidence="1 2">
    <name type="scientific">Pseudonocardia ailaonensis</name>
    <dbReference type="NCBI Taxonomy" id="367279"/>
    <lineage>
        <taxon>Bacteria</taxon>
        <taxon>Bacillati</taxon>
        <taxon>Actinomycetota</taxon>
        <taxon>Actinomycetes</taxon>
        <taxon>Pseudonocardiales</taxon>
        <taxon>Pseudonocardiaceae</taxon>
        <taxon>Pseudonocardia</taxon>
    </lineage>
</organism>
<accession>A0ABN2NNW5</accession>
<comment type="caution">
    <text evidence="1">The sequence shown here is derived from an EMBL/GenBank/DDBJ whole genome shotgun (WGS) entry which is preliminary data.</text>
</comment>
<dbReference type="EMBL" id="BAAAQK010000028">
    <property type="protein sequence ID" value="GAA1878568.1"/>
    <property type="molecule type" value="Genomic_DNA"/>
</dbReference>
<keyword evidence="2" id="KW-1185">Reference proteome</keyword>
<name>A0ABN2NNW5_9PSEU</name>
<reference evidence="1 2" key="1">
    <citation type="journal article" date="2019" name="Int. J. Syst. Evol. Microbiol.">
        <title>The Global Catalogue of Microorganisms (GCM) 10K type strain sequencing project: providing services to taxonomists for standard genome sequencing and annotation.</title>
        <authorList>
            <consortium name="The Broad Institute Genomics Platform"/>
            <consortium name="The Broad Institute Genome Sequencing Center for Infectious Disease"/>
            <person name="Wu L."/>
            <person name="Ma J."/>
        </authorList>
    </citation>
    <scope>NUCLEOTIDE SEQUENCE [LARGE SCALE GENOMIC DNA]</scope>
    <source>
        <strain evidence="1 2">JCM 16009</strain>
    </source>
</reference>
<dbReference type="Proteomes" id="UP001500449">
    <property type="component" value="Unassembled WGS sequence"/>
</dbReference>
<evidence type="ECO:0000313" key="2">
    <source>
        <dbReference type="Proteomes" id="UP001500449"/>
    </source>
</evidence>